<feature type="transmembrane region" description="Helical" evidence="8">
    <location>
        <begin position="21"/>
        <end position="43"/>
    </location>
</feature>
<feature type="transmembrane region" description="Helical" evidence="8">
    <location>
        <begin position="125"/>
        <end position="142"/>
    </location>
</feature>
<dbReference type="AlphaFoldDB" id="A0A1I4LSI9"/>
<keyword evidence="5 8" id="KW-1133">Transmembrane helix</keyword>
<evidence type="ECO:0000259" key="9">
    <source>
        <dbReference type="Pfam" id="PF02397"/>
    </source>
</evidence>
<dbReference type="GO" id="GO:0000271">
    <property type="term" value="P:polysaccharide biosynthetic process"/>
    <property type="evidence" value="ECO:0007669"/>
    <property type="project" value="UniProtKB-KW"/>
</dbReference>
<dbReference type="PANTHER" id="PTHR30576:SF21">
    <property type="entry name" value="UDP-GLUCOSE:UNDECAPRENYL-PHOSPHATE GLUCOSE-1-PHOSPHATE TRANSFERASE"/>
    <property type="match status" value="1"/>
</dbReference>
<feature type="transmembrane region" description="Helical" evidence="8">
    <location>
        <begin position="63"/>
        <end position="84"/>
    </location>
</feature>
<evidence type="ECO:0000313" key="10">
    <source>
        <dbReference type="EMBL" id="SFL93547.1"/>
    </source>
</evidence>
<comment type="similarity">
    <text evidence="2">Belongs to the bacterial sugar transferase family.</text>
</comment>
<evidence type="ECO:0000256" key="2">
    <source>
        <dbReference type="ARBA" id="ARBA00006464"/>
    </source>
</evidence>
<evidence type="ECO:0000256" key="1">
    <source>
        <dbReference type="ARBA" id="ARBA00004141"/>
    </source>
</evidence>
<keyword evidence="11" id="KW-1185">Reference proteome</keyword>
<keyword evidence="3 10" id="KW-0808">Transferase</keyword>
<feature type="transmembrane region" description="Helical" evidence="8">
    <location>
        <begin position="281"/>
        <end position="302"/>
    </location>
</feature>
<dbReference type="STRING" id="414703.SAMN04488125_13125"/>
<evidence type="ECO:0000256" key="3">
    <source>
        <dbReference type="ARBA" id="ARBA00022679"/>
    </source>
</evidence>
<dbReference type="RefSeq" id="WP_207549501.1">
    <property type="nucleotide sequence ID" value="NZ_FOSV01000031.1"/>
</dbReference>
<comment type="subcellular location">
    <subcellularLocation>
        <location evidence="1">Membrane</location>
        <topology evidence="1">Multi-pass membrane protein</topology>
    </subcellularLocation>
</comment>
<gene>
    <name evidence="10" type="ORF">SAMN04488125_13125</name>
</gene>
<evidence type="ECO:0000256" key="6">
    <source>
        <dbReference type="ARBA" id="ARBA00023136"/>
    </source>
</evidence>
<dbReference type="GO" id="GO:0009242">
    <property type="term" value="P:colanic acid biosynthetic process"/>
    <property type="evidence" value="ECO:0007669"/>
    <property type="project" value="TreeGrafter"/>
</dbReference>
<name>A0A1I4LSI9_9HYPH</name>
<proteinExistence type="inferred from homology"/>
<organism evidence="10 11">
    <name type="scientific">Methylorubrum salsuginis</name>
    <dbReference type="NCBI Taxonomy" id="414703"/>
    <lineage>
        <taxon>Bacteria</taxon>
        <taxon>Pseudomonadati</taxon>
        <taxon>Pseudomonadota</taxon>
        <taxon>Alphaproteobacteria</taxon>
        <taxon>Hyphomicrobiales</taxon>
        <taxon>Methylobacteriaceae</taxon>
        <taxon>Methylorubrum</taxon>
    </lineage>
</organism>
<dbReference type="GO" id="GO:0089702">
    <property type="term" value="F:undecaprenyl-phosphate glucose phosphotransferase activity"/>
    <property type="evidence" value="ECO:0007669"/>
    <property type="project" value="TreeGrafter"/>
</dbReference>
<dbReference type="Pfam" id="PF02397">
    <property type="entry name" value="Bac_transf"/>
    <property type="match status" value="1"/>
</dbReference>
<evidence type="ECO:0000256" key="8">
    <source>
        <dbReference type="SAM" id="Phobius"/>
    </source>
</evidence>
<sequence>MSEHAIDFAPRLTGRSSALAIAYEHLGWILIVLDPLLLLSTALLGHEVHCRIRHGVPGDTMRFAAVAAIPMAVLLPLLSLNGAYHPDRIVDPRGSARRIVGPCIAAGLFLWIIVSGLGIEGRVDTVGLAVFALGAPAVLLVSRYRVASALCSSIAGGQLRFRRAYTIAEAPAGDGGEQSDSVAVPDLSMLDRTTLDRLIAGIRASGAEEIHLVCRQRSLAECRALLAELRRVPIPVKLIADAGQAELLRCRLVPAHDTFAFELQRAPLNLIERAAKRCVDIVLALVLCFALAPLLVVVGMLVRVTSRGPALFRQTRNGFNGRPFEIYKFRTMTVQEDGTRVVQARRNDARITPIGRLLRRTSIDELPQLLNVLKGEMSLIGPRPHAMAHDHDFSARVADYALRHHVKPGITGLAQVEGFRGETSTPEAIERRVEFDLRYIERWSFWLDLWIMLRTVRALVTPHNAY</sequence>
<dbReference type="Proteomes" id="UP000198804">
    <property type="component" value="Unassembled WGS sequence"/>
</dbReference>
<feature type="transmembrane region" description="Helical" evidence="8">
    <location>
        <begin position="96"/>
        <end position="119"/>
    </location>
</feature>
<keyword evidence="6 8" id="KW-0472">Membrane</keyword>
<dbReference type="InterPro" id="IPR017475">
    <property type="entry name" value="EPS_sugar_tfrase"/>
</dbReference>
<dbReference type="GO" id="GO:0016020">
    <property type="term" value="C:membrane"/>
    <property type="evidence" value="ECO:0007669"/>
    <property type="project" value="UniProtKB-SubCell"/>
</dbReference>
<reference evidence="11" key="1">
    <citation type="submission" date="2016-10" db="EMBL/GenBank/DDBJ databases">
        <authorList>
            <person name="Varghese N."/>
            <person name="Submissions S."/>
        </authorList>
    </citation>
    <scope>NUCLEOTIDE SEQUENCE [LARGE SCALE GENOMIC DNA]</scope>
    <source>
        <strain evidence="11">CGMCC 1.6474</strain>
    </source>
</reference>
<dbReference type="PANTHER" id="PTHR30576">
    <property type="entry name" value="COLANIC BIOSYNTHESIS UDP-GLUCOSE LIPID CARRIER TRANSFERASE"/>
    <property type="match status" value="1"/>
</dbReference>
<dbReference type="NCBIfam" id="TIGR03025">
    <property type="entry name" value="EPS_sugtrans"/>
    <property type="match status" value="1"/>
</dbReference>
<dbReference type="EMBL" id="FOSV01000031">
    <property type="protein sequence ID" value="SFL93547.1"/>
    <property type="molecule type" value="Genomic_DNA"/>
</dbReference>
<keyword evidence="4 8" id="KW-0812">Transmembrane</keyword>
<dbReference type="InterPro" id="IPR003362">
    <property type="entry name" value="Bact_transf"/>
</dbReference>
<evidence type="ECO:0000256" key="5">
    <source>
        <dbReference type="ARBA" id="ARBA00022989"/>
    </source>
</evidence>
<evidence type="ECO:0000256" key="7">
    <source>
        <dbReference type="ARBA" id="ARBA00023169"/>
    </source>
</evidence>
<accession>A0A1I4LSI9</accession>
<protein>
    <submittedName>
        <fullName evidence="10">Undecaprenyl-phosphate galactose phosphotransferase</fullName>
    </submittedName>
</protein>
<evidence type="ECO:0000313" key="11">
    <source>
        <dbReference type="Proteomes" id="UP000198804"/>
    </source>
</evidence>
<keyword evidence="7" id="KW-0270">Exopolysaccharide synthesis</keyword>
<evidence type="ECO:0000256" key="4">
    <source>
        <dbReference type="ARBA" id="ARBA00022692"/>
    </source>
</evidence>
<feature type="domain" description="Bacterial sugar transferase" evidence="9">
    <location>
        <begin position="276"/>
        <end position="460"/>
    </location>
</feature>